<dbReference type="PANTHER" id="PTHR23316">
    <property type="entry name" value="IMPORTIN ALPHA"/>
    <property type="match status" value="1"/>
</dbReference>
<dbReference type="Gene3D" id="1.25.10.10">
    <property type="entry name" value="Leucine-rich Repeat Variant"/>
    <property type="match status" value="1"/>
</dbReference>
<keyword evidence="5" id="KW-0732">Signal</keyword>
<feature type="chain" id="PRO_5003096174" evidence="5">
    <location>
        <begin position="18"/>
        <end position="250"/>
    </location>
</feature>
<organism evidence="6 7">
    <name type="scientific">Ectocarpus siliculosus</name>
    <name type="common">Brown alga</name>
    <name type="synonym">Conferva siliculosa</name>
    <dbReference type="NCBI Taxonomy" id="2880"/>
    <lineage>
        <taxon>Eukaryota</taxon>
        <taxon>Sar</taxon>
        <taxon>Stramenopiles</taxon>
        <taxon>Ochrophyta</taxon>
        <taxon>PX clade</taxon>
        <taxon>Phaeophyceae</taxon>
        <taxon>Ectocarpales</taxon>
        <taxon>Ectocarpaceae</taxon>
        <taxon>Ectocarpus</taxon>
    </lineage>
</organism>
<dbReference type="InterPro" id="IPR016024">
    <property type="entry name" value="ARM-type_fold"/>
</dbReference>
<reference evidence="6 7" key="1">
    <citation type="journal article" date="2010" name="Nature">
        <title>The Ectocarpus genome and the independent evolution of multicellularity in brown algae.</title>
        <authorList>
            <person name="Cock J.M."/>
            <person name="Sterck L."/>
            <person name="Rouze P."/>
            <person name="Scornet D."/>
            <person name="Allen A.E."/>
            <person name="Amoutzias G."/>
            <person name="Anthouard V."/>
            <person name="Artiguenave F."/>
            <person name="Aury J.M."/>
            <person name="Badger J.H."/>
            <person name="Beszteri B."/>
            <person name="Billiau K."/>
            <person name="Bonnet E."/>
            <person name="Bothwell J.H."/>
            <person name="Bowler C."/>
            <person name="Boyen C."/>
            <person name="Brownlee C."/>
            <person name="Carrano C.J."/>
            <person name="Charrier B."/>
            <person name="Cho G.Y."/>
            <person name="Coelho S.M."/>
            <person name="Collen J."/>
            <person name="Corre E."/>
            <person name="Da Silva C."/>
            <person name="Delage L."/>
            <person name="Delaroque N."/>
            <person name="Dittami S.M."/>
            <person name="Doulbeau S."/>
            <person name="Elias M."/>
            <person name="Farnham G."/>
            <person name="Gachon C.M."/>
            <person name="Gschloessl B."/>
            <person name="Heesch S."/>
            <person name="Jabbari K."/>
            <person name="Jubin C."/>
            <person name="Kawai H."/>
            <person name="Kimura K."/>
            <person name="Kloareg B."/>
            <person name="Kupper F.C."/>
            <person name="Lang D."/>
            <person name="Le Bail A."/>
            <person name="Leblanc C."/>
            <person name="Lerouge P."/>
            <person name="Lohr M."/>
            <person name="Lopez P.J."/>
            <person name="Martens C."/>
            <person name="Maumus F."/>
            <person name="Michel G."/>
            <person name="Miranda-Saavedra D."/>
            <person name="Morales J."/>
            <person name="Moreau H."/>
            <person name="Motomura T."/>
            <person name="Nagasato C."/>
            <person name="Napoli C.A."/>
            <person name="Nelson D.R."/>
            <person name="Nyvall-Collen P."/>
            <person name="Peters A.F."/>
            <person name="Pommier C."/>
            <person name="Potin P."/>
            <person name="Poulain J."/>
            <person name="Quesneville H."/>
            <person name="Read B."/>
            <person name="Rensing S.A."/>
            <person name="Ritter A."/>
            <person name="Rousvoal S."/>
            <person name="Samanta M."/>
            <person name="Samson G."/>
            <person name="Schroeder D.C."/>
            <person name="Segurens B."/>
            <person name="Strittmatter M."/>
            <person name="Tonon T."/>
            <person name="Tregear J.W."/>
            <person name="Valentin K."/>
            <person name="von Dassow P."/>
            <person name="Yamagishi T."/>
            <person name="Van de Peer Y."/>
            <person name="Wincker P."/>
        </authorList>
    </citation>
    <scope>NUCLEOTIDE SEQUENCE [LARGE SCALE GENOMIC DNA]</scope>
    <source>
        <strain evidence="7">Ec32 / CCAP1310/4</strain>
    </source>
</reference>
<dbReference type="PROSITE" id="PS50176">
    <property type="entry name" value="ARM_REPEAT"/>
    <property type="match status" value="1"/>
</dbReference>
<dbReference type="EMBL" id="FN649760">
    <property type="protein sequence ID" value="CBJ33564.1"/>
    <property type="molecule type" value="Genomic_DNA"/>
</dbReference>
<evidence type="ECO:0000256" key="3">
    <source>
        <dbReference type="ARBA" id="ARBA00022927"/>
    </source>
</evidence>
<keyword evidence="3" id="KW-0653">Protein transport</keyword>
<dbReference type="AlphaFoldDB" id="D7G3N2"/>
<dbReference type="Pfam" id="PF00514">
    <property type="entry name" value="Arm"/>
    <property type="match status" value="2"/>
</dbReference>
<evidence type="ECO:0000313" key="7">
    <source>
        <dbReference type="Proteomes" id="UP000002630"/>
    </source>
</evidence>
<comment type="similarity">
    <text evidence="1">Belongs to the importin alpha family.</text>
</comment>
<dbReference type="InterPro" id="IPR011989">
    <property type="entry name" value="ARM-like"/>
</dbReference>
<evidence type="ECO:0000256" key="5">
    <source>
        <dbReference type="SAM" id="SignalP"/>
    </source>
</evidence>
<gene>
    <name evidence="6" type="ORF">Esi_0514_0007</name>
</gene>
<dbReference type="InParanoid" id="D7G3N2"/>
<proteinExistence type="inferred from homology"/>
<keyword evidence="7" id="KW-1185">Reference proteome</keyword>
<dbReference type="SMART" id="SM00185">
    <property type="entry name" value="ARM"/>
    <property type="match status" value="3"/>
</dbReference>
<dbReference type="STRING" id="2880.D7G3N2"/>
<evidence type="ECO:0000256" key="1">
    <source>
        <dbReference type="ARBA" id="ARBA00010394"/>
    </source>
</evidence>
<dbReference type="SUPFAM" id="SSF48371">
    <property type="entry name" value="ARM repeat"/>
    <property type="match status" value="1"/>
</dbReference>
<dbReference type="InterPro" id="IPR000225">
    <property type="entry name" value="Armadillo"/>
</dbReference>
<dbReference type="OrthoDB" id="29145at2759"/>
<sequence length="250" mass="26623">MIAPTLTSLRWLRVVLSLSETPPAEEVVRARLVPKLVEFLRQTDCAGLRPEALCALTNIASTECTRAVAMEPATLPALVDLLSSSDLYLREQSAWCLGNIAADGVEMRDLVLGAGVLEPLLLSLSPSQHGCTSFMRTGTWALNNLCRGLPPPPLSTVAPIVGTLRPIIEAANTGDAGTLIDAGWVLYHITRGGSDRIDAVQSAGLLSMMPDMLLHENHHALIEAGVLDPLVETLGHDSSKLMASASYGNK</sequence>
<evidence type="ECO:0000256" key="2">
    <source>
        <dbReference type="ARBA" id="ARBA00022448"/>
    </source>
</evidence>
<protein>
    <submittedName>
        <fullName evidence="6">Uncharacterized protein</fullName>
    </submittedName>
</protein>
<feature type="signal peptide" evidence="5">
    <location>
        <begin position="1"/>
        <end position="17"/>
    </location>
</feature>
<keyword evidence="2" id="KW-0813">Transport</keyword>
<accession>D7G3N2</accession>
<dbReference type="GO" id="GO:0015031">
    <property type="term" value="P:protein transport"/>
    <property type="evidence" value="ECO:0007669"/>
    <property type="project" value="UniProtKB-KW"/>
</dbReference>
<dbReference type="eggNOG" id="KOG0166">
    <property type="taxonomic scope" value="Eukaryota"/>
</dbReference>
<feature type="repeat" description="ARM" evidence="4">
    <location>
        <begin position="73"/>
        <end position="115"/>
    </location>
</feature>
<evidence type="ECO:0000313" key="6">
    <source>
        <dbReference type="EMBL" id="CBJ33564.1"/>
    </source>
</evidence>
<dbReference type="Proteomes" id="UP000002630">
    <property type="component" value="Unassembled WGS sequence"/>
</dbReference>
<name>D7G3N2_ECTSI</name>
<evidence type="ECO:0000256" key="4">
    <source>
        <dbReference type="PROSITE-ProRule" id="PRU00259"/>
    </source>
</evidence>